<protein>
    <submittedName>
        <fullName evidence="4">Transcriptional regulator</fullName>
    </submittedName>
</protein>
<dbReference type="EMBL" id="NMUL01000023">
    <property type="protein sequence ID" value="OXM65357.1"/>
    <property type="molecule type" value="Genomic_DNA"/>
</dbReference>
<dbReference type="InterPro" id="IPR036390">
    <property type="entry name" value="WH_DNA-bd_sf"/>
</dbReference>
<comment type="caution">
    <text evidence="4">The sequence shown here is derived from an EMBL/GenBank/DDBJ whole genome shotgun (WGS) entry which is preliminary data.</text>
</comment>
<dbReference type="InterPro" id="IPR013196">
    <property type="entry name" value="HTH_11"/>
</dbReference>
<dbReference type="OrthoDB" id="3171994at2"/>
<proteinExistence type="predicted"/>
<dbReference type="Pfam" id="PF08279">
    <property type="entry name" value="HTH_11"/>
    <property type="match status" value="1"/>
</dbReference>
<dbReference type="InterPro" id="IPR036388">
    <property type="entry name" value="WH-like_DNA-bd_sf"/>
</dbReference>
<name>A0A229T284_9PSEU</name>
<evidence type="ECO:0000259" key="3">
    <source>
        <dbReference type="PROSITE" id="PS51000"/>
    </source>
</evidence>
<dbReference type="AlphaFoldDB" id="A0A229T284"/>
<dbReference type="GO" id="GO:0003700">
    <property type="term" value="F:DNA-binding transcription factor activity"/>
    <property type="evidence" value="ECO:0007669"/>
    <property type="project" value="InterPro"/>
</dbReference>
<dbReference type="PANTHER" id="PTHR34580">
    <property type="match status" value="1"/>
</dbReference>
<evidence type="ECO:0000313" key="4">
    <source>
        <dbReference type="EMBL" id="OXM65357.1"/>
    </source>
</evidence>
<keyword evidence="2" id="KW-0804">Transcription</keyword>
<dbReference type="InterPro" id="IPR057727">
    <property type="entry name" value="WCX_dom"/>
</dbReference>
<evidence type="ECO:0000256" key="2">
    <source>
        <dbReference type="ARBA" id="ARBA00023163"/>
    </source>
</evidence>
<sequence>MRATRLVSLLLLLQTRDRMTARELADALEVSVRTIYRDVDSLGAAGVPVYGEPGHDGGYRLLDGYRTRLTGLTADEAEALFLTGLPAAAAQLGLTAATTAAQLKLMAALPAELRDRAGRAAGRFHVDLPSWYLRAERPPHLAPIADATRDRHALRIRYLRWAEPHEISRTVQPHGLVLKAGNWYLVARGGEQFRTYRISRILDVDVLPERFERAEGFDLASHWENYLDHFDRRRHRDTAVLRLSRRGLERLPELLEPALAADAALPDDPVVARKTRTGPDAAGWTELEIPIESVEAAVPGLLKFGADVEVVAPEALRAEVVRTLRAMTRVYGL</sequence>
<dbReference type="PROSITE" id="PS52050">
    <property type="entry name" value="WYL"/>
    <property type="match status" value="1"/>
</dbReference>
<dbReference type="PANTHER" id="PTHR34580:SF1">
    <property type="entry name" value="PROTEIN PAFC"/>
    <property type="match status" value="1"/>
</dbReference>
<dbReference type="SUPFAM" id="SSF46785">
    <property type="entry name" value="Winged helix' DNA-binding domain"/>
    <property type="match status" value="1"/>
</dbReference>
<dbReference type="PIRSF" id="PIRSF016838">
    <property type="entry name" value="PafC"/>
    <property type="match status" value="1"/>
</dbReference>
<evidence type="ECO:0000313" key="5">
    <source>
        <dbReference type="Proteomes" id="UP000215199"/>
    </source>
</evidence>
<dbReference type="RefSeq" id="WP_093949761.1">
    <property type="nucleotide sequence ID" value="NZ_NMUL01000023.1"/>
</dbReference>
<dbReference type="InterPro" id="IPR026881">
    <property type="entry name" value="WYL_dom"/>
</dbReference>
<gene>
    <name evidence="4" type="ORF">CF165_23845</name>
</gene>
<dbReference type="Pfam" id="PF13280">
    <property type="entry name" value="WYL"/>
    <property type="match status" value="1"/>
</dbReference>
<dbReference type="Gene3D" id="1.10.10.10">
    <property type="entry name" value="Winged helix-like DNA-binding domain superfamily/Winged helix DNA-binding domain"/>
    <property type="match status" value="1"/>
</dbReference>
<dbReference type="Proteomes" id="UP000215199">
    <property type="component" value="Unassembled WGS sequence"/>
</dbReference>
<dbReference type="InterPro" id="IPR051534">
    <property type="entry name" value="CBASS_pafABC_assoc_protein"/>
</dbReference>
<dbReference type="InterPro" id="IPR028349">
    <property type="entry name" value="PafC-like"/>
</dbReference>
<organism evidence="4 5">
    <name type="scientific">Amycolatopsis vastitatis</name>
    <dbReference type="NCBI Taxonomy" id="1905142"/>
    <lineage>
        <taxon>Bacteria</taxon>
        <taxon>Bacillati</taxon>
        <taxon>Actinomycetota</taxon>
        <taxon>Actinomycetes</taxon>
        <taxon>Pseudonocardiales</taxon>
        <taxon>Pseudonocardiaceae</taxon>
        <taxon>Amycolatopsis</taxon>
    </lineage>
</organism>
<reference evidence="5" key="1">
    <citation type="submission" date="2017-07" db="EMBL/GenBank/DDBJ databases">
        <title>Comparative genome mining reveals phylogenetic distribution patterns of secondary metabolites in Amycolatopsis.</title>
        <authorList>
            <person name="Adamek M."/>
            <person name="Alanjary M."/>
            <person name="Sales-Ortells H."/>
            <person name="Goodfellow M."/>
            <person name="Bull A.T."/>
            <person name="Kalinowski J."/>
            <person name="Ziemert N."/>
        </authorList>
    </citation>
    <scope>NUCLEOTIDE SEQUENCE [LARGE SCALE GENOMIC DNA]</scope>
    <source>
        <strain evidence="5">H5</strain>
    </source>
</reference>
<evidence type="ECO:0000256" key="1">
    <source>
        <dbReference type="ARBA" id="ARBA00023015"/>
    </source>
</evidence>
<dbReference type="InterPro" id="IPR001034">
    <property type="entry name" value="DeoR_HTH"/>
</dbReference>
<keyword evidence="1" id="KW-0805">Transcription regulation</keyword>
<dbReference type="Pfam" id="PF25583">
    <property type="entry name" value="WCX"/>
    <property type="match status" value="1"/>
</dbReference>
<feature type="domain" description="HTH deoR-type" evidence="3">
    <location>
        <begin position="2"/>
        <end position="75"/>
    </location>
</feature>
<dbReference type="PROSITE" id="PS51000">
    <property type="entry name" value="HTH_DEOR_2"/>
    <property type="match status" value="1"/>
</dbReference>
<accession>A0A229T284</accession>
<keyword evidence="5" id="KW-1185">Reference proteome</keyword>